<dbReference type="PANTHER" id="PTHR10655">
    <property type="entry name" value="LYSOPHOSPHOLIPASE-RELATED"/>
    <property type="match status" value="1"/>
</dbReference>
<evidence type="ECO:0000259" key="3">
    <source>
        <dbReference type="Pfam" id="PF02230"/>
    </source>
</evidence>
<sequence length="175" mass="19752">MQKQSLSLTHELRLPKVPVEKPKLMVMLHGYGRHEGGLFGFADQLPGEYLIVSARAPIRLIWGGFCWYDIRFDEGPSRWADPAQALASLEKLHQFIQEAETAYQTQPGEITLMGFSQGAILSYAYSFRFPDKVRKVLALSGYMFSEIMPTKLPTAATQKLDYFVTHGTEDPVIPI</sequence>
<proteinExistence type="inferred from homology"/>
<accession>A0A0B4ZRV8</accession>
<protein>
    <submittedName>
        <fullName evidence="4">Esterase lipase</fullName>
    </submittedName>
</protein>
<feature type="domain" description="Phospholipase/carboxylesterase/thioesterase" evidence="3">
    <location>
        <begin position="22"/>
        <end position="175"/>
    </location>
</feature>
<feature type="non-terminal residue" evidence="4">
    <location>
        <position position="175"/>
    </location>
</feature>
<dbReference type="InterPro" id="IPR003140">
    <property type="entry name" value="PLipase/COase/thioEstase"/>
</dbReference>
<evidence type="ECO:0000256" key="1">
    <source>
        <dbReference type="ARBA" id="ARBA00006499"/>
    </source>
</evidence>
<dbReference type="SUPFAM" id="SSF53474">
    <property type="entry name" value="alpha/beta-Hydrolases"/>
    <property type="match status" value="1"/>
</dbReference>
<keyword evidence="2" id="KW-0378">Hydrolase</keyword>
<dbReference type="GO" id="GO:0016787">
    <property type="term" value="F:hydrolase activity"/>
    <property type="evidence" value="ECO:0007669"/>
    <property type="project" value="UniProtKB-KW"/>
</dbReference>
<evidence type="ECO:0000313" key="4">
    <source>
        <dbReference type="EMBL" id="AJD73950.1"/>
    </source>
</evidence>
<evidence type="ECO:0000256" key="2">
    <source>
        <dbReference type="ARBA" id="ARBA00022801"/>
    </source>
</evidence>
<dbReference type="Pfam" id="PF02230">
    <property type="entry name" value="Abhydrolase_2"/>
    <property type="match status" value="1"/>
</dbReference>
<name>A0A0B4ZRV8_9ZZZZ</name>
<dbReference type="PANTHER" id="PTHR10655:SF17">
    <property type="entry name" value="LYSOPHOSPHOLIPASE-LIKE PROTEIN 1"/>
    <property type="match status" value="1"/>
</dbReference>
<comment type="similarity">
    <text evidence="1">Belongs to the AB hydrolase superfamily. AB hydrolase 2 family.</text>
</comment>
<reference evidence="4" key="1">
    <citation type="submission" date="2014-12" db="EMBL/GenBank/DDBJ databases">
        <title>Screening of lipase, protease and cellulase gene production in a fosmid metagenomic library from Lake Elementaita.</title>
        <authorList>
            <person name="Akanga J.O."/>
            <person name="Boga H.I."/>
            <person name="Klenk H.-P."/>
        </authorList>
    </citation>
    <scope>NUCLEOTIDE SEQUENCE</scope>
</reference>
<dbReference type="InterPro" id="IPR029058">
    <property type="entry name" value="AB_hydrolase_fold"/>
</dbReference>
<organism evidence="4">
    <name type="scientific">uncultured microorganism</name>
    <dbReference type="NCBI Taxonomy" id="358574"/>
    <lineage>
        <taxon>unclassified sequences</taxon>
        <taxon>environmental samples</taxon>
    </lineage>
</organism>
<dbReference type="InterPro" id="IPR050565">
    <property type="entry name" value="LYPA1-2/EST-like"/>
</dbReference>
<dbReference type="EMBL" id="KP262433">
    <property type="protein sequence ID" value="AJD73950.1"/>
    <property type="molecule type" value="Genomic_DNA"/>
</dbReference>
<dbReference type="AlphaFoldDB" id="A0A0B4ZRV8"/>
<dbReference type="Gene3D" id="3.40.50.1820">
    <property type="entry name" value="alpha/beta hydrolase"/>
    <property type="match status" value="1"/>
</dbReference>